<reference evidence="2 3" key="1">
    <citation type="journal article" date="2016" name="G3 (Bethesda)">
        <title>First Draft Assembly and Annotation of the Genome of a California Endemic Oak Quercus lobata Nee (Fagaceae).</title>
        <authorList>
            <person name="Sork V.L."/>
            <person name="Fitz-Gibbon S.T."/>
            <person name="Puiu D."/>
            <person name="Crepeau M."/>
            <person name="Gugger P.F."/>
            <person name="Sherman R."/>
            <person name="Stevens K."/>
            <person name="Langley C.H."/>
            <person name="Pellegrini M."/>
            <person name="Salzberg S.L."/>
        </authorList>
    </citation>
    <scope>NUCLEOTIDE SEQUENCE [LARGE SCALE GENOMIC DNA]</scope>
    <source>
        <strain evidence="2 3">cv. SW786</strain>
    </source>
</reference>
<dbReference type="SUPFAM" id="SSF50965">
    <property type="entry name" value="Galactose oxidase, central domain"/>
    <property type="match status" value="1"/>
</dbReference>
<dbReference type="InParanoid" id="A0A7N2MB92"/>
<proteinExistence type="predicted"/>
<dbReference type="EMBL" id="LRBV02000008">
    <property type="status" value="NOT_ANNOTATED_CDS"/>
    <property type="molecule type" value="Genomic_DNA"/>
</dbReference>
<dbReference type="Pfam" id="PF00646">
    <property type="entry name" value="F-box"/>
    <property type="match status" value="1"/>
</dbReference>
<evidence type="ECO:0000313" key="2">
    <source>
        <dbReference type="EnsemblPlants" id="QL08p020302:mrna"/>
    </source>
</evidence>
<organism evidence="2 3">
    <name type="scientific">Quercus lobata</name>
    <name type="common">Valley oak</name>
    <dbReference type="NCBI Taxonomy" id="97700"/>
    <lineage>
        <taxon>Eukaryota</taxon>
        <taxon>Viridiplantae</taxon>
        <taxon>Streptophyta</taxon>
        <taxon>Embryophyta</taxon>
        <taxon>Tracheophyta</taxon>
        <taxon>Spermatophyta</taxon>
        <taxon>Magnoliopsida</taxon>
        <taxon>eudicotyledons</taxon>
        <taxon>Gunneridae</taxon>
        <taxon>Pentapetalae</taxon>
        <taxon>rosids</taxon>
        <taxon>fabids</taxon>
        <taxon>Fagales</taxon>
        <taxon>Fagaceae</taxon>
        <taxon>Quercus</taxon>
    </lineage>
</organism>
<dbReference type="Proteomes" id="UP000594261">
    <property type="component" value="Chromosome 8"/>
</dbReference>
<dbReference type="PANTHER" id="PTHR31672:SF13">
    <property type="entry name" value="F-BOX PROTEIN CPR30-LIKE"/>
    <property type="match status" value="1"/>
</dbReference>
<dbReference type="Gene3D" id="1.20.1280.50">
    <property type="match status" value="1"/>
</dbReference>
<dbReference type="NCBIfam" id="TIGR01640">
    <property type="entry name" value="F_box_assoc_1"/>
    <property type="match status" value="1"/>
</dbReference>
<reference evidence="2" key="2">
    <citation type="submission" date="2021-01" db="UniProtKB">
        <authorList>
            <consortium name="EnsemblPlants"/>
        </authorList>
    </citation>
    <scope>IDENTIFICATION</scope>
</reference>
<dbReference type="Pfam" id="PF07734">
    <property type="entry name" value="FBA_1"/>
    <property type="match status" value="1"/>
</dbReference>
<dbReference type="PANTHER" id="PTHR31672">
    <property type="entry name" value="BNACNNG10540D PROTEIN"/>
    <property type="match status" value="1"/>
</dbReference>
<accession>A0A7N2MB92</accession>
<dbReference type="InterPro" id="IPR011043">
    <property type="entry name" value="Gal_Oxase/kelch_b-propeller"/>
</dbReference>
<dbReference type="CDD" id="cd22157">
    <property type="entry name" value="F-box_AtFBW1-like"/>
    <property type="match status" value="1"/>
</dbReference>
<protein>
    <recommendedName>
        <fullName evidence="1">F-box domain-containing protein</fullName>
    </recommendedName>
</protein>
<keyword evidence="3" id="KW-1185">Reference proteome</keyword>
<dbReference type="InterPro" id="IPR001810">
    <property type="entry name" value="F-box_dom"/>
</dbReference>
<dbReference type="InterPro" id="IPR006527">
    <property type="entry name" value="F-box-assoc_dom_typ1"/>
</dbReference>
<dbReference type="SUPFAM" id="SSF81383">
    <property type="entry name" value="F-box domain"/>
    <property type="match status" value="1"/>
</dbReference>
<dbReference type="OMA" id="RISCMVD"/>
<sequence>MSDNLPELNESFTDDFLHNEEESVLDSLPPEILPEILVRLPTKAIIKCTSVCKTWKSLIQSPTFISDYLRHSATKNDHPLLLFRLCSENLAKAVESLRRDIVEKEVYALHWDDNKDFSEHASFDFPFHGQSINGVFRVVGTCNGLVCLADDLYRYCYNFIIWNPCIRKFVQLPRPHMRFSTHGGYDASVGFGFDSESNDYKVVRFVSLQNRGSFGKFPPEVEVYSLATGEWRILEASPPKGCVPYRDQAFVDNQEAFVNGALHWVALRRSKKKLINFVMVFDLGDEVFREIALPNPDECALSDSIWAYGNSLALIQHSNLWVMKEYANASSWTKILSLADQGVRMGIPRPLGMGASKSKARGFRKSGEVIVEMGDGQLISRDLKTEEIKDLGISGYGFTFVGSYVESLALLDNPNQRAKTTEGLAFLDEANSAITEVQEWDEKKRDWCYLDGCPSLLDVVHLTGEK</sequence>
<dbReference type="InterPro" id="IPR036047">
    <property type="entry name" value="F-box-like_dom_sf"/>
</dbReference>
<dbReference type="AlphaFoldDB" id="A0A7N2MB92"/>
<name>A0A7N2MB92_QUELO</name>
<evidence type="ECO:0000259" key="1">
    <source>
        <dbReference type="PROSITE" id="PS50181"/>
    </source>
</evidence>
<dbReference type="FunCoup" id="A0A7N2MB92">
    <property type="interactions" value="97"/>
</dbReference>
<dbReference type="PROSITE" id="PS50181">
    <property type="entry name" value="FBOX"/>
    <property type="match status" value="1"/>
</dbReference>
<dbReference type="InterPro" id="IPR017451">
    <property type="entry name" value="F-box-assoc_interact_dom"/>
</dbReference>
<dbReference type="EnsemblPlants" id="QL08p020302:mrna">
    <property type="protein sequence ID" value="QL08p020302:mrna"/>
    <property type="gene ID" value="QL08p020302"/>
</dbReference>
<evidence type="ECO:0000313" key="3">
    <source>
        <dbReference type="Proteomes" id="UP000594261"/>
    </source>
</evidence>
<dbReference type="InterPro" id="IPR050796">
    <property type="entry name" value="SCF_F-box_component"/>
</dbReference>
<dbReference type="Gramene" id="QL08p020302:mrna">
    <property type="protein sequence ID" value="QL08p020302:mrna"/>
    <property type="gene ID" value="QL08p020302"/>
</dbReference>
<dbReference type="SMART" id="SM00256">
    <property type="entry name" value="FBOX"/>
    <property type="match status" value="1"/>
</dbReference>
<feature type="domain" description="F-box" evidence="1">
    <location>
        <begin position="22"/>
        <end position="68"/>
    </location>
</feature>